<feature type="transmembrane region" description="Helical" evidence="1">
    <location>
        <begin position="197"/>
        <end position="219"/>
    </location>
</feature>
<dbReference type="KEGG" id="slom:PXH66_22200"/>
<feature type="transmembrane region" description="Helical" evidence="1">
    <location>
        <begin position="88"/>
        <end position="106"/>
    </location>
</feature>
<keyword evidence="3" id="KW-1185">Reference proteome</keyword>
<proteinExistence type="predicted"/>
<keyword evidence="1" id="KW-0812">Transmembrane</keyword>
<dbReference type="InterPro" id="IPR022134">
    <property type="entry name" value="DUF3667"/>
</dbReference>
<gene>
    <name evidence="2" type="ORF">PXH66_22200</name>
</gene>
<reference evidence="2" key="1">
    <citation type="submission" date="2023-03" db="EMBL/GenBank/DDBJ databases">
        <title>Lomoglobus Profundus gen. nov., sp. nov., a novel member of the phylum Verrucomicrobia, isolated from deep-marine sediment of South China Sea.</title>
        <authorList>
            <person name="Ahmad T."/>
            <person name="Ishaq S.E."/>
            <person name="Wang F."/>
        </authorList>
    </citation>
    <scope>NUCLEOTIDE SEQUENCE</scope>
    <source>
        <strain evidence="2">LMO-M01</strain>
    </source>
</reference>
<dbReference type="AlphaFoldDB" id="A0AAE9ZVR2"/>
<dbReference type="RefSeq" id="WP_330929457.1">
    <property type="nucleotide sequence ID" value="NZ_CP119075.1"/>
</dbReference>
<accession>A0AAE9ZVR2</accession>
<name>A0AAE9ZVR2_9BACT</name>
<protein>
    <submittedName>
        <fullName evidence="2">DUF3667 domain-containing protein</fullName>
    </submittedName>
</protein>
<evidence type="ECO:0000256" key="1">
    <source>
        <dbReference type="SAM" id="Phobius"/>
    </source>
</evidence>
<dbReference type="EMBL" id="CP119075">
    <property type="protein sequence ID" value="WED65071.1"/>
    <property type="molecule type" value="Genomic_DNA"/>
</dbReference>
<dbReference type="Proteomes" id="UP001218638">
    <property type="component" value="Chromosome"/>
</dbReference>
<feature type="transmembrane region" description="Helical" evidence="1">
    <location>
        <begin position="126"/>
        <end position="145"/>
    </location>
</feature>
<feature type="transmembrane region" description="Helical" evidence="1">
    <location>
        <begin position="231"/>
        <end position="251"/>
    </location>
</feature>
<dbReference type="Pfam" id="PF12412">
    <property type="entry name" value="DUF3667"/>
    <property type="match status" value="1"/>
</dbReference>
<keyword evidence="1" id="KW-0472">Membrane</keyword>
<feature type="transmembrane region" description="Helical" evidence="1">
    <location>
        <begin position="157"/>
        <end position="177"/>
    </location>
</feature>
<sequence>MTNAPEPHPASCLNCGTPVTDKFCPHCGQKTQPTRLPLRMFLGEAIATFLNLDGLWWRTLRDLFRHPGKLTRDYNDGKRAAYVPPLRLYLSISVIYFFTVSLIGQNRVMFISFGVDDGNTGAVFGLVQYLMFFLVPAFAAILHLLHRKRNGFYVEYLVMAVHLHSVWFVLFWLRLIIDWLIGPAPIEPGSIRQIIDGAASFISEVLPLVYVVASLRGMVGASWVMTIIKGFAAMFLHLLIMGGTVALYMFLRGITSVQVTAG</sequence>
<keyword evidence="1" id="KW-1133">Transmembrane helix</keyword>
<evidence type="ECO:0000313" key="3">
    <source>
        <dbReference type="Proteomes" id="UP001218638"/>
    </source>
</evidence>
<evidence type="ECO:0000313" key="2">
    <source>
        <dbReference type="EMBL" id="WED65071.1"/>
    </source>
</evidence>
<organism evidence="2 3">
    <name type="scientific">Synoicihabitans lomoniglobus</name>
    <dbReference type="NCBI Taxonomy" id="2909285"/>
    <lineage>
        <taxon>Bacteria</taxon>
        <taxon>Pseudomonadati</taxon>
        <taxon>Verrucomicrobiota</taxon>
        <taxon>Opitutia</taxon>
        <taxon>Opitutales</taxon>
        <taxon>Opitutaceae</taxon>
        <taxon>Synoicihabitans</taxon>
    </lineage>
</organism>